<feature type="chain" id="PRO_5047049186" evidence="3">
    <location>
        <begin position="21"/>
        <end position="224"/>
    </location>
</feature>
<keyword evidence="2" id="KW-1133">Transmembrane helix</keyword>
<feature type="compositionally biased region" description="Polar residues" evidence="1">
    <location>
        <begin position="136"/>
        <end position="151"/>
    </location>
</feature>
<name>A0ABR2RBV5_9ROSI</name>
<keyword evidence="3" id="KW-0732">Signal</keyword>
<evidence type="ECO:0000256" key="1">
    <source>
        <dbReference type="SAM" id="MobiDB-lite"/>
    </source>
</evidence>
<keyword evidence="5" id="KW-1185">Reference proteome</keyword>
<reference evidence="4 5" key="1">
    <citation type="journal article" date="2024" name="G3 (Bethesda)">
        <title>Genome assembly of Hibiscus sabdariffa L. provides insights into metabolisms of medicinal natural products.</title>
        <authorList>
            <person name="Kim T."/>
        </authorList>
    </citation>
    <scope>NUCLEOTIDE SEQUENCE [LARGE SCALE GENOMIC DNA]</scope>
    <source>
        <strain evidence="4">TK-2024</strain>
        <tissue evidence="4">Old leaves</tissue>
    </source>
</reference>
<sequence>MARFLLLSLVLVNAVVSMAGENTQTSGAADLQHPPAIRKLGKHQLVETIGNAPASSPSQAPLYADHTATITEPKNGENVSVEGEAIDLQKPHHSTDKSIAGGGVILGGLATTFLVAVFCYIKATGRHKSESETDSETCQSNNETSWSPTSSGHKETWKAPTSEDHWQCTSFKPHSTEPNNGENVSVEGEAIHLHIAGGGVILGGLGACILLYQSNWKAQIRLGE</sequence>
<keyword evidence="2" id="KW-0472">Membrane</keyword>
<feature type="compositionally biased region" description="Basic and acidic residues" evidence="1">
    <location>
        <begin position="152"/>
        <end position="165"/>
    </location>
</feature>
<dbReference type="PANTHER" id="PTHR34558:SF9">
    <property type="entry name" value="F3L24.15 PROTEIN"/>
    <property type="match status" value="1"/>
</dbReference>
<gene>
    <name evidence="4" type="ORF">V6N11_036752</name>
</gene>
<dbReference type="Proteomes" id="UP001396334">
    <property type="component" value="Unassembled WGS sequence"/>
</dbReference>
<feature type="signal peptide" evidence="3">
    <location>
        <begin position="1"/>
        <end position="20"/>
    </location>
</feature>
<evidence type="ECO:0000313" key="5">
    <source>
        <dbReference type="Proteomes" id="UP001396334"/>
    </source>
</evidence>
<feature type="transmembrane region" description="Helical" evidence="2">
    <location>
        <begin position="99"/>
        <end position="121"/>
    </location>
</feature>
<comment type="caution">
    <text evidence="4">The sequence shown here is derived from an EMBL/GenBank/DDBJ whole genome shotgun (WGS) entry which is preliminary data.</text>
</comment>
<evidence type="ECO:0000256" key="2">
    <source>
        <dbReference type="SAM" id="Phobius"/>
    </source>
</evidence>
<evidence type="ECO:0000313" key="4">
    <source>
        <dbReference type="EMBL" id="KAK9010239.1"/>
    </source>
</evidence>
<organism evidence="4 5">
    <name type="scientific">Hibiscus sabdariffa</name>
    <name type="common">roselle</name>
    <dbReference type="NCBI Taxonomy" id="183260"/>
    <lineage>
        <taxon>Eukaryota</taxon>
        <taxon>Viridiplantae</taxon>
        <taxon>Streptophyta</taxon>
        <taxon>Embryophyta</taxon>
        <taxon>Tracheophyta</taxon>
        <taxon>Spermatophyta</taxon>
        <taxon>Magnoliopsida</taxon>
        <taxon>eudicotyledons</taxon>
        <taxon>Gunneridae</taxon>
        <taxon>Pentapetalae</taxon>
        <taxon>rosids</taxon>
        <taxon>malvids</taxon>
        <taxon>Malvales</taxon>
        <taxon>Malvaceae</taxon>
        <taxon>Malvoideae</taxon>
        <taxon>Hibiscus</taxon>
    </lineage>
</organism>
<evidence type="ECO:0000256" key="3">
    <source>
        <dbReference type="SAM" id="SignalP"/>
    </source>
</evidence>
<proteinExistence type="predicted"/>
<keyword evidence="2" id="KW-0812">Transmembrane</keyword>
<feature type="region of interest" description="Disordered" evidence="1">
    <location>
        <begin position="129"/>
        <end position="165"/>
    </location>
</feature>
<accession>A0ABR2RBV5</accession>
<dbReference type="PANTHER" id="PTHR34558">
    <property type="entry name" value="EXPRESSED PROTEIN"/>
    <property type="match status" value="1"/>
</dbReference>
<dbReference type="EMBL" id="JBBPBN010000024">
    <property type="protein sequence ID" value="KAK9010239.1"/>
    <property type="molecule type" value="Genomic_DNA"/>
</dbReference>
<protein>
    <submittedName>
        <fullName evidence="4">Uncharacterized protein</fullName>
    </submittedName>
</protein>